<dbReference type="EMBL" id="GL983500">
    <property type="protein sequence ID" value="EGR33199.1"/>
    <property type="molecule type" value="Genomic_DNA"/>
</dbReference>
<evidence type="ECO:0000256" key="1">
    <source>
        <dbReference type="ARBA" id="ARBA00022598"/>
    </source>
</evidence>
<dbReference type="Gene3D" id="3.30.470.20">
    <property type="entry name" value="ATP-grasp fold, B domain"/>
    <property type="match status" value="1"/>
</dbReference>
<dbReference type="GO" id="GO:0004835">
    <property type="term" value="F:tubulin-tyrosine ligase activity"/>
    <property type="evidence" value="ECO:0007669"/>
    <property type="project" value="UniProtKB-EC"/>
</dbReference>
<evidence type="ECO:0000313" key="4">
    <source>
        <dbReference type="EMBL" id="EGR33199.1"/>
    </source>
</evidence>
<dbReference type="GO" id="GO:0070740">
    <property type="term" value="F:tubulin-glutamic acid ligase activity"/>
    <property type="evidence" value="ECO:0007669"/>
    <property type="project" value="TreeGrafter"/>
</dbReference>
<dbReference type="GO" id="GO:0005524">
    <property type="term" value="F:ATP binding"/>
    <property type="evidence" value="ECO:0007669"/>
    <property type="project" value="UniProtKB-KW"/>
</dbReference>
<dbReference type="PANTHER" id="PTHR12241">
    <property type="entry name" value="TUBULIN POLYGLUTAMYLASE"/>
    <property type="match status" value="1"/>
</dbReference>
<reference evidence="4 5" key="1">
    <citation type="submission" date="2011-07" db="EMBL/GenBank/DDBJ databases">
        <authorList>
            <person name="Coyne R."/>
            <person name="Brami D."/>
            <person name="Johnson J."/>
            <person name="Hostetler J."/>
            <person name="Hannick L."/>
            <person name="Clark T."/>
            <person name="Cassidy-Hanley D."/>
            <person name="Inman J."/>
        </authorList>
    </citation>
    <scope>NUCLEOTIDE SEQUENCE [LARGE SCALE GENOMIC DNA]</scope>
    <source>
        <strain evidence="4 5">G5</strain>
    </source>
</reference>
<dbReference type="InterPro" id="IPR004344">
    <property type="entry name" value="TTL/TTLL_fam"/>
</dbReference>
<sequence>MKVQVDKQQTKDILQIKQTKNSQNYIEYTQENQMKIPQKNQQINGQNEKPKTDKKRKTIKINTSFCRSELKLIRYLIHRNNWKECFGFEGKIMWSGLSINQYDISSVYGSLNVNRIPEIQELAHKKTTGYFLKLFKDYFPDYFDFFPLTFLLPEDFSDLKKYMGSHPKEMFISKPSSGCQGDGIKLIQSVKDVQLQFNYSQQQIIIQQYISNPLIIDKKKFDLRLYVLISSLDPFVVYLHDEGLARFCTEDYQKPQQQNINNFYMHLTNYSLNKQNPNFKVIFFFFFKQFFFFCDLQLPQESDINNINDCSKRCLQSLWKSLEKEGYSKDSILEQIEDLVVKFIISMYPCLLYNYKITFNNKNTKCFHVLGIDILLDRDGKPWFLEANGNPSFNIEHEVLQNDGNKLKEISLLDKYVKSYVVEDVILITNQKLEKQMKIGVGGKFNGFKQLICGDQDIINQMDIFIKMLKIYGKLSGFQFRILTASRFSKLSNFQGMMNQIVTKNDYDIIYKKIMRNQFEQTQMGFFEFVKALEYLTSKLNSNEYQENNKLPAVQKIVNNIISQIQ</sequence>
<gene>
    <name evidence="4" type="ORF">IMG5_206859</name>
</gene>
<dbReference type="OrthoDB" id="202825at2759"/>
<protein>
    <submittedName>
        <fullName evidence="4">Tubulin tyrosine ligase-like member 11, putative</fullName>
        <ecNumber evidence="4">6.3.2.25</ecNumber>
    </submittedName>
</protein>
<dbReference type="EC" id="6.3.2.25" evidence="4"/>
<dbReference type="InParanoid" id="G0QNL0"/>
<dbReference type="Pfam" id="PF03133">
    <property type="entry name" value="TTL"/>
    <property type="match status" value="2"/>
</dbReference>
<evidence type="ECO:0000313" key="5">
    <source>
        <dbReference type="Proteomes" id="UP000008983"/>
    </source>
</evidence>
<dbReference type="PROSITE" id="PS51221">
    <property type="entry name" value="TTL"/>
    <property type="match status" value="1"/>
</dbReference>
<dbReference type="SUPFAM" id="SSF56059">
    <property type="entry name" value="Glutathione synthetase ATP-binding domain-like"/>
    <property type="match status" value="1"/>
</dbReference>
<dbReference type="Proteomes" id="UP000008983">
    <property type="component" value="Unassembled WGS sequence"/>
</dbReference>
<dbReference type="GO" id="GO:0036064">
    <property type="term" value="C:ciliary basal body"/>
    <property type="evidence" value="ECO:0007669"/>
    <property type="project" value="TreeGrafter"/>
</dbReference>
<keyword evidence="5" id="KW-1185">Reference proteome</keyword>
<dbReference type="RefSeq" id="XP_004037185.1">
    <property type="nucleotide sequence ID" value="XM_004037137.1"/>
</dbReference>
<dbReference type="STRING" id="857967.G0QNL0"/>
<accession>G0QNL0</accession>
<evidence type="ECO:0000256" key="3">
    <source>
        <dbReference type="ARBA" id="ARBA00022840"/>
    </source>
</evidence>
<evidence type="ECO:0000256" key="2">
    <source>
        <dbReference type="ARBA" id="ARBA00022741"/>
    </source>
</evidence>
<keyword evidence="2" id="KW-0547">Nucleotide-binding</keyword>
<dbReference type="GO" id="GO:0015631">
    <property type="term" value="F:tubulin binding"/>
    <property type="evidence" value="ECO:0007669"/>
    <property type="project" value="TreeGrafter"/>
</dbReference>
<name>G0QNL0_ICHMU</name>
<dbReference type="GO" id="GO:0000226">
    <property type="term" value="P:microtubule cytoskeleton organization"/>
    <property type="evidence" value="ECO:0007669"/>
    <property type="project" value="TreeGrafter"/>
</dbReference>
<keyword evidence="3" id="KW-0067">ATP-binding</keyword>
<proteinExistence type="predicted"/>
<organism evidence="4 5">
    <name type="scientific">Ichthyophthirius multifiliis</name>
    <name type="common">White spot disease agent</name>
    <name type="synonym">Ich</name>
    <dbReference type="NCBI Taxonomy" id="5932"/>
    <lineage>
        <taxon>Eukaryota</taxon>
        <taxon>Sar</taxon>
        <taxon>Alveolata</taxon>
        <taxon>Ciliophora</taxon>
        <taxon>Intramacronucleata</taxon>
        <taxon>Oligohymenophorea</taxon>
        <taxon>Hymenostomatida</taxon>
        <taxon>Ophryoglenina</taxon>
        <taxon>Ichthyophthirius</taxon>
    </lineage>
</organism>
<dbReference type="AlphaFoldDB" id="G0QNL0"/>
<dbReference type="Gene3D" id="1.10.238.10">
    <property type="entry name" value="EF-hand"/>
    <property type="match status" value="1"/>
</dbReference>
<dbReference type="OMA" id="DISPWNQ"/>
<dbReference type="GeneID" id="14909375"/>
<keyword evidence="1 4" id="KW-0436">Ligase</keyword>
<dbReference type="PANTHER" id="PTHR12241:SF154">
    <property type="entry name" value="TUBULIN POLYGLUTAMYLASE TTLL11"/>
    <property type="match status" value="1"/>
</dbReference>
<dbReference type="eggNOG" id="KOG2158">
    <property type="taxonomic scope" value="Eukaryota"/>
</dbReference>